<proteinExistence type="predicted"/>
<evidence type="ECO:0000313" key="3">
    <source>
        <dbReference type="Proteomes" id="UP000233180"/>
    </source>
</evidence>
<reference evidence="2 3" key="1">
    <citation type="submission" date="2016-06" db="EMBL/GenBank/DDBJ databases">
        <title>Genome of Rhinopithecus bieti.</title>
        <authorList>
            <person name="Wu"/>
            <person name="C.-I. and Zhang"/>
            <person name="Y."/>
        </authorList>
    </citation>
    <scope>NUCLEOTIDE SEQUENCE</scope>
</reference>
<keyword evidence="1" id="KW-0472">Membrane</keyword>
<feature type="transmembrane region" description="Helical" evidence="1">
    <location>
        <begin position="6"/>
        <end position="29"/>
    </location>
</feature>
<accession>A0A2K6JWF9</accession>
<protein>
    <submittedName>
        <fullName evidence="2">Uncharacterized protein</fullName>
    </submittedName>
</protein>
<name>A0A2K6JWF9_RHIBE</name>
<dbReference type="Ensembl" id="ENSRBIT00000017314.1">
    <property type="protein sequence ID" value="ENSRBIP00000003360.1"/>
    <property type="gene ID" value="ENSRBIG00000015810.1"/>
</dbReference>
<dbReference type="AlphaFoldDB" id="A0A2K6JWF9"/>
<dbReference type="GeneTree" id="ENSGT00910000148242"/>
<evidence type="ECO:0000256" key="1">
    <source>
        <dbReference type="SAM" id="Phobius"/>
    </source>
</evidence>
<dbReference type="Proteomes" id="UP000233180">
    <property type="component" value="Unassembled WGS sequence"/>
</dbReference>
<reference evidence="2" key="3">
    <citation type="submission" date="2025-09" db="UniProtKB">
        <authorList>
            <consortium name="Ensembl"/>
        </authorList>
    </citation>
    <scope>IDENTIFICATION</scope>
</reference>
<evidence type="ECO:0000313" key="2">
    <source>
        <dbReference type="Ensembl" id="ENSRBIP00000003360.1"/>
    </source>
</evidence>
<reference evidence="2" key="2">
    <citation type="submission" date="2025-08" db="UniProtKB">
        <authorList>
            <consortium name="Ensembl"/>
        </authorList>
    </citation>
    <scope>IDENTIFICATION</scope>
</reference>
<sequence>MWGCTGVVAASEGLFFSASLCLTLLLSAWDGGFRAVSSWVHWNCAFGSVNTALFGGVSSSPQPELLNS</sequence>
<keyword evidence="1" id="KW-0812">Transmembrane</keyword>
<organism evidence="2 3">
    <name type="scientific">Rhinopithecus bieti</name>
    <name type="common">Black snub-nosed monkey</name>
    <name type="synonym">Pygathrix bieti</name>
    <dbReference type="NCBI Taxonomy" id="61621"/>
    <lineage>
        <taxon>Eukaryota</taxon>
        <taxon>Metazoa</taxon>
        <taxon>Chordata</taxon>
        <taxon>Craniata</taxon>
        <taxon>Vertebrata</taxon>
        <taxon>Euteleostomi</taxon>
        <taxon>Mammalia</taxon>
        <taxon>Eutheria</taxon>
        <taxon>Euarchontoglires</taxon>
        <taxon>Primates</taxon>
        <taxon>Haplorrhini</taxon>
        <taxon>Catarrhini</taxon>
        <taxon>Cercopithecidae</taxon>
        <taxon>Colobinae</taxon>
        <taxon>Rhinopithecus</taxon>
    </lineage>
</organism>
<keyword evidence="3" id="KW-1185">Reference proteome</keyword>
<keyword evidence="1" id="KW-1133">Transmembrane helix</keyword>